<gene>
    <name evidence="2" type="ORF">SAMN04488554_3066</name>
</gene>
<dbReference type="PIRSF" id="PIRSF007313">
    <property type="entry name" value="PhnI"/>
    <property type="match status" value="1"/>
</dbReference>
<evidence type="ECO:0000313" key="2">
    <source>
        <dbReference type="EMBL" id="SEE82433.1"/>
    </source>
</evidence>
<dbReference type="STRING" id="648782.SAMN04488554_3066"/>
<reference evidence="3" key="1">
    <citation type="submission" date="2016-10" db="EMBL/GenBank/DDBJ databases">
        <authorList>
            <person name="Varghese N."/>
            <person name="Submissions S."/>
        </authorList>
    </citation>
    <scope>NUCLEOTIDE SEQUENCE [LARGE SCALE GENOMIC DNA]</scope>
    <source>
        <strain evidence="3">DSM 21368</strain>
    </source>
</reference>
<evidence type="ECO:0000256" key="1">
    <source>
        <dbReference type="SAM" id="MobiDB-lite"/>
    </source>
</evidence>
<evidence type="ECO:0000313" key="3">
    <source>
        <dbReference type="Proteomes" id="UP000199220"/>
    </source>
</evidence>
<feature type="region of interest" description="Disordered" evidence="1">
    <location>
        <begin position="364"/>
        <end position="385"/>
    </location>
</feature>
<name>A0A1H5LZG0_9MICO</name>
<keyword evidence="3" id="KW-1185">Reference proteome</keyword>
<accession>A0A1H5LZG0</accession>
<dbReference type="GO" id="GO:0019634">
    <property type="term" value="P:organic phosphonate metabolic process"/>
    <property type="evidence" value="ECO:0007669"/>
    <property type="project" value="InterPro"/>
</dbReference>
<dbReference type="InterPro" id="IPR008773">
    <property type="entry name" value="PhnI"/>
</dbReference>
<dbReference type="RefSeq" id="WP_217632471.1">
    <property type="nucleotide sequence ID" value="NZ_FNTX01000002.1"/>
</dbReference>
<dbReference type="Proteomes" id="UP000199220">
    <property type="component" value="Unassembled WGS sequence"/>
</dbReference>
<protein>
    <submittedName>
        <fullName evidence="2">Alpha-D-ribose 1-methylphosphonate 5-triphosphate synthase subunit PhnI</fullName>
    </submittedName>
</protein>
<dbReference type="AlphaFoldDB" id="A0A1H5LZG0"/>
<organism evidence="2 3">
    <name type="scientific">Ruania alba</name>
    <dbReference type="NCBI Taxonomy" id="648782"/>
    <lineage>
        <taxon>Bacteria</taxon>
        <taxon>Bacillati</taxon>
        <taxon>Actinomycetota</taxon>
        <taxon>Actinomycetes</taxon>
        <taxon>Micrococcales</taxon>
        <taxon>Ruaniaceae</taxon>
        <taxon>Ruania</taxon>
    </lineage>
</organism>
<dbReference type="Pfam" id="PF05861">
    <property type="entry name" value="PhnI"/>
    <property type="match status" value="1"/>
</dbReference>
<sequence>MYAGTNKGGTEAIVAAERLVLERRAQLDGALTAASVVESFPLAIDRIMGEGGLWSPETAASAFLQANGDITEAVHLIRAHRSTLPRLEFSEPLDPRELQILRRVVSTQRQPDGPILLGETVDYTARIIHEGTDLPLPIVDELDGEPLSHPPDEPFLRFRDQLAEKGVLVDRDTGADAEPFDIQLKAAELPAQRSAWLSAIAQADTGGLINIWYQSILGTDGYATENVTLGEVRHGRLPVRVQHPHTGEAVEIGRIRVSETEAVAHLGGLRGEDPTTYDVGYAMALGHNERKTISGATLDIAAHRFRGTEDGKRLQQILMHTTDGLSASGFLEHLKLPHYVTFQSGLDAAMAARAEADALEHLAEDPDENATTPIATAAATERNDR</sequence>
<feature type="compositionally biased region" description="Low complexity" evidence="1">
    <location>
        <begin position="370"/>
        <end position="385"/>
    </location>
</feature>
<dbReference type="EMBL" id="FNTX01000002">
    <property type="protein sequence ID" value="SEE82433.1"/>
    <property type="molecule type" value="Genomic_DNA"/>
</dbReference>
<proteinExistence type="predicted"/>